<evidence type="ECO:0000313" key="1">
    <source>
        <dbReference type="EMBL" id="NMF55912.1"/>
    </source>
</evidence>
<dbReference type="InterPro" id="IPR007536">
    <property type="entry name" value="16SrRNA_methylTrfase_J"/>
</dbReference>
<organism evidence="1 2">
    <name type="scientific">Collinsella acetigenes</name>
    <dbReference type="NCBI Taxonomy" id="2713419"/>
    <lineage>
        <taxon>Bacteria</taxon>
        <taxon>Bacillati</taxon>
        <taxon>Actinomycetota</taxon>
        <taxon>Coriobacteriia</taxon>
        <taxon>Coriobacteriales</taxon>
        <taxon>Coriobacteriaceae</taxon>
        <taxon>Collinsella</taxon>
    </lineage>
</organism>
<keyword evidence="1" id="KW-0808">Transferase</keyword>
<comment type="caution">
    <text evidence="1">The sequence shown here is derived from an EMBL/GenBank/DDBJ whole genome shotgun (WGS) entry which is preliminary data.</text>
</comment>
<keyword evidence="1" id="KW-0489">Methyltransferase</keyword>
<dbReference type="Gene3D" id="3.40.50.150">
    <property type="entry name" value="Vaccinia Virus protein VP39"/>
    <property type="match status" value="1"/>
</dbReference>
<dbReference type="GO" id="GO:0008990">
    <property type="term" value="F:rRNA (guanine-N2-)-methyltransferase activity"/>
    <property type="evidence" value="ECO:0007669"/>
    <property type="project" value="InterPro"/>
</dbReference>
<dbReference type="PANTHER" id="PTHR36112">
    <property type="entry name" value="RIBOSOMAL RNA SMALL SUBUNIT METHYLTRANSFERASE J"/>
    <property type="match status" value="1"/>
</dbReference>
<dbReference type="EMBL" id="JABBCP010000004">
    <property type="protein sequence ID" value="NMF55912.1"/>
    <property type="molecule type" value="Genomic_DNA"/>
</dbReference>
<gene>
    <name evidence="1" type="ORF">HF320_06180</name>
</gene>
<dbReference type="RefSeq" id="WP_169277549.1">
    <property type="nucleotide sequence ID" value="NZ_JABBCP010000004.1"/>
</dbReference>
<evidence type="ECO:0000313" key="2">
    <source>
        <dbReference type="Proteomes" id="UP000546970"/>
    </source>
</evidence>
<sequence>MNRSQEEARAAGLQLVQTPEGLALTDGTMQLIADYAHMIPRLKQGVLQRELLVRAARARGVEHPVAFDATAGFGEDSLLLAAAGYTVEMFECNSAISALLADALERAASDPRLSEAAAHMHLHVGDSIAGMAELVAAGTVPYAVYLDPMFPGRTKSASVKKKFQLLHHLEQPCADEAALLAAARATGARKIVIKRPVKGPLLADAKPSAQFKGKAVRYDVLAF</sequence>
<dbReference type="PANTHER" id="PTHR36112:SF1">
    <property type="entry name" value="RIBOSOMAL RNA SMALL SUBUNIT METHYLTRANSFERASE J"/>
    <property type="match status" value="1"/>
</dbReference>
<reference evidence="1 2" key="1">
    <citation type="submission" date="2020-04" db="EMBL/GenBank/DDBJ databases">
        <title>Collinsella sp. KGMB02528 nov., an anaerobic actinobacterium isolated from human feces.</title>
        <authorList>
            <person name="Han K.-I."/>
            <person name="Eom M.K."/>
            <person name="Kim J.-S."/>
            <person name="Lee K.C."/>
            <person name="Suh M.K."/>
            <person name="Park S.-H."/>
            <person name="Lee J.H."/>
            <person name="Kang S.W."/>
            <person name="Park J.-E."/>
            <person name="Oh B.S."/>
            <person name="Yu S.Y."/>
            <person name="Choi S.-H."/>
            <person name="Lee D.H."/>
            <person name="Yoon H."/>
            <person name="Kim B.-Y."/>
            <person name="Lee J.H."/>
            <person name="Lee J.-S."/>
        </authorList>
    </citation>
    <scope>NUCLEOTIDE SEQUENCE [LARGE SCALE GENOMIC DNA]</scope>
    <source>
        <strain evidence="1 2">KGMB02528</strain>
    </source>
</reference>
<dbReference type="InterPro" id="IPR029063">
    <property type="entry name" value="SAM-dependent_MTases_sf"/>
</dbReference>
<dbReference type="Pfam" id="PF04445">
    <property type="entry name" value="SAM_MT"/>
    <property type="match status" value="1"/>
</dbReference>
<accession>A0A7X9UCL1</accession>
<dbReference type="AlphaFoldDB" id="A0A7X9UCL1"/>
<dbReference type="SUPFAM" id="SSF53335">
    <property type="entry name" value="S-adenosyl-L-methionine-dependent methyltransferases"/>
    <property type="match status" value="1"/>
</dbReference>
<name>A0A7X9UCL1_9ACTN</name>
<dbReference type="Proteomes" id="UP000546970">
    <property type="component" value="Unassembled WGS sequence"/>
</dbReference>
<keyword evidence="2" id="KW-1185">Reference proteome</keyword>
<proteinExistence type="predicted"/>
<protein>
    <submittedName>
        <fullName evidence="1">Class I SAM-dependent methyltransferase</fullName>
    </submittedName>
</protein>